<sequence>MSGEEKGGGDEGNEGTRWMKGRQRRGDAVRQSQSWMPLATLREAAQSASTSRQSRPTQWLRFSSVALASPRLRGDAKSERASLPLA</sequence>
<dbReference type="EMBL" id="LXQD01000017">
    <property type="protein sequence ID" value="RCJ41960.1"/>
    <property type="molecule type" value="Genomic_DNA"/>
</dbReference>
<name>A0A367S1V1_9NOSO</name>
<reference evidence="2" key="1">
    <citation type="submission" date="2016-04" db="EMBL/GenBank/DDBJ databases">
        <authorList>
            <person name="Tabuchi Yagui T.R."/>
        </authorList>
    </citation>
    <scope>NUCLEOTIDE SEQUENCE [LARGE SCALE GENOMIC DNA]</scope>
    <source>
        <strain evidence="2">NIES-26</strain>
    </source>
</reference>
<accession>A0A367S1V1</accession>
<comment type="caution">
    <text evidence="2">The sequence shown here is derived from an EMBL/GenBank/DDBJ whole genome shotgun (WGS) entry which is preliminary data.</text>
</comment>
<keyword evidence="3" id="KW-1185">Reference proteome</keyword>
<evidence type="ECO:0000256" key="1">
    <source>
        <dbReference type="SAM" id="MobiDB-lite"/>
    </source>
</evidence>
<evidence type="ECO:0000313" key="2">
    <source>
        <dbReference type="EMBL" id="RCJ41960.1"/>
    </source>
</evidence>
<evidence type="ECO:0000313" key="3">
    <source>
        <dbReference type="Proteomes" id="UP000252107"/>
    </source>
</evidence>
<dbReference type="AlphaFoldDB" id="A0A367S1V1"/>
<organism evidence="2 3">
    <name type="scientific">Nostoc minutum NIES-26</name>
    <dbReference type="NCBI Taxonomy" id="1844469"/>
    <lineage>
        <taxon>Bacteria</taxon>
        <taxon>Bacillati</taxon>
        <taxon>Cyanobacteriota</taxon>
        <taxon>Cyanophyceae</taxon>
        <taxon>Nostocales</taxon>
        <taxon>Nostocaceae</taxon>
        <taxon>Nostoc</taxon>
    </lineage>
</organism>
<protein>
    <submittedName>
        <fullName evidence="2">Uncharacterized protein</fullName>
    </submittedName>
</protein>
<gene>
    <name evidence="2" type="ORF">A6770_35610</name>
</gene>
<feature type="region of interest" description="Disordered" evidence="1">
    <location>
        <begin position="1"/>
        <end position="36"/>
    </location>
</feature>
<proteinExistence type="predicted"/>
<dbReference type="Proteomes" id="UP000252107">
    <property type="component" value="Unassembled WGS sequence"/>
</dbReference>